<evidence type="ECO:0000313" key="5">
    <source>
        <dbReference type="Proteomes" id="UP000070433"/>
    </source>
</evidence>
<feature type="domain" description="Glucosyltransferase 3-like N-terminal" evidence="2">
    <location>
        <begin position="28"/>
        <end position="160"/>
    </location>
</feature>
<accession>A0A127JSA5</accession>
<protein>
    <submittedName>
        <fullName evidence="4">Uncharacterized protein</fullName>
    </submittedName>
</protein>
<evidence type="ECO:0000259" key="3">
    <source>
        <dbReference type="Pfam" id="PF26337"/>
    </source>
</evidence>
<evidence type="ECO:0000256" key="1">
    <source>
        <dbReference type="ARBA" id="ARBA00022679"/>
    </source>
</evidence>
<dbReference type="PIRSF" id="PIRSF007023">
    <property type="entry name" value="UDP-Galf_transf"/>
    <property type="match status" value="1"/>
</dbReference>
<proteinExistence type="predicted"/>
<evidence type="ECO:0000313" key="4">
    <source>
        <dbReference type="EMBL" id="AMO22839.1"/>
    </source>
</evidence>
<reference evidence="4 5" key="1">
    <citation type="journal article" date="2014" name="Int. J. Syst. Evol. Microbiol.">
        <title>Ramlibacter solisilvae sp. nov., isolated from forest soil, and emended description of the genus Ramlibacter.</title>
        <authorList>
            <person name="Lee H.J."/>
            <person name="Lee S.H."/>
            <person name="Lee S.S."/>
            <person name="Lee J.S."/>
            <person name="Kim Y."/>
            <person name="Kim S.C."/>
            <person name="Jeon C.O."/>
        </authorList>
    </citation>
    <scope>NUCLEOTIDE SEQUENCE [LARGE SCALE GENOMIC DNA]</scope>
    <source>
        <strain evidence="4 5">5-10</strain>
    </source>
</reference>
<keyword evidence="5" id="KW-1185">Reference proteome</keyword>
<dbReference type="AlphaFoldDB" id="A0A127JSA5"/>
<dbReference type="InterPro" id="IPR058592">
    <property type="entry name" value="Gtf3_C"/>
</dbReference>
<name>A0A127JSA5_9BURK</name>
<sequence length="352" mass="38544">MAHAWQLPERSSGAPAPAGIFLTTALPDESTAWSKARRDVGGLLGRLGYASLPLPSTWRWREWLRLGDTAQAMLPSGGHVLIEYPFAQRKRSFLLRLLCRRRGLKLYGLIHDLDSLRNADSSVKREVAILKTFDGLISHSPAMTRWLREQGVAAPIAELELFDYCAAPGPAWHEGGLDTPLKVACAGNLAPAKAGFVYDPRLAQLPGVELSLYGPYFEPERMRSPLNCLGVFDPDQPALQARCHFGLVWDGDDVDSCDGISGRYMRYNIPHKVSLYLALGLPVVVWREAAAASFVQAHRIGLTVGSLRELGAIPARLSSPEYLEMAANAMALGREVRRGAFLHRALQALAGA</sequence>
<dbReference type="EMBL" id="CP010951">
    <property type="protein sequence ID" value="AMO22839.1"/>
    <property type="molecule type" value="Genomic_DNA"/>
</dbReference>
<dbReference type="Pfam" id="PF26337">
    <property type="entry name" value="Gtf3_C"/>
    <property type="match status" value="1"/>
</dbReference>
<gene>
    <name evidence="4" type="ORF">UC35_07965</name>
</gene>
<keyword evidence="1" id="KW-0808">Transferase</keyword>
<dbReference type="Pfam" id="PF26334">
    <property type="entry name" value="Gtf3_N"/>
    <property type="match status" value="1"/>
</dbReference>
<dbReference type="Gene3D" id="3.40.50.2000">
    <property type="entry name" value="Glycogen Phosphorylase B"/>
    <property type="match status" value="2"/>
</dbReference>
<feature type="domain" description="Glucosyltransferase 3-like C-terminal" evidence="3">
    <location>
        <begin position="184"/>
        <end position="348"/>
    </location>
</feature>
<evidence type="ECO:0000259" key="2">
    <source>
        <dbReference type="Pfam" id="PF26334"/>
    </source>
</evidence>
<dbReference type="Proteomes" id="UP000070433">
    <property type="component" value="Chromosome"/>
</dbReference>
<dbReference type="InterPro" id="IPR058591">
    <property type="entry name" value="Gtf3_N"/>
</dbReference>
<organism evidence="4 5">
    <name type="scientific">Ramlibacter tataouinensis</name>
    <dbReference type="NCBI Taxonomy" id="94132"/>
    <lineage>
        <taxon>Bacteria</taxon>
        <taxon>Pseudomonadati</taxon>
        <taxon>Pseudomonadota</taxon>
        <taxon>Betaproteobacteria</taxon>
        <taxon>Burkholderiales</taxon>
        <taxon>Comamonadaceae</taxon>
        <taxon>Ramlibacter</taxon>
    </lineage>
</organism>
<dbReference type="SUPFAM" id="SSF53756">
    <property type="entry name" value="UDP-Glycosyltransferase/glycogen phosphorylase"/>
    <property type="match status" value="1"/>
</dbReference>